<dbReference type="Proteomes" id="UP000565205">
    <property type="component" value="Unassembled WGS sequence"/>
</dbReference>
<accession>A0A850NSD7</accession>
<name>A0A850NSD7_9PROT</name>
<evidence type="ECO:0000313" key="3">
    <source>
        <dbReference type="Proteomes" id="UP000565205"/>
    </source>
</evidence>
<keyword evidence="1" id="KW-1133">Transmembrane helix</keyword>
<proteinExistence type="predicted"/>
<evidence type="ECO:0000256" key="1">
    <source>
        <dbReference type="SAM" id="Phobius"/>
    </source>
</evidence>
<feature type="transmembrane region" description="Helical" evidence="1">
    <location>
        <begin position="6"/>
        <end position="28"/>
    </location>
</feature>
<keyword evidence="1" id="KW-0812">Transmembrane</keyword>
<organism evidence="2 3">
    <name type="scientific">Endobacter medicaginis</name>
    <dbReference type="NCBI Taxonomy" id="1181271"/>
    <lineage>
        <taxon>Bacteria</taxon>
        <taxon>Pseudomonadati</taxon>
        <taxon>Pseudomonadota</taxon>
        <taxon>Alphaproteobacteria</taxon>
        <taxon>Acetobacterales</taxon>
        <taxon>Acetobacteraceae</taxon>
        <taxon>Endobacter</taxon>
    </lineage>
</organism>
<evidence type="ECO:0000313" key="2">
    <source>
        <dbReference type="EMBL" id="NVN31804.1"/>
    </source>
</evidence>
<dbReference type="AlphaFoldDB" id="A0A850NSD7"/>
<protein>
    <submittedName>
        <fullName evidence="2">Uncharacterized protein</fullName>
    </submittedName>
</protein>
<gene>
    <name evidence="2" type="ORF">HUK83_15860</name>
</gene>
<comment type="caution">
    <text evidence="2">The sequence shown here is derived from an EMBL/GenBank/DDBJ whole genome shotgun (WGS) entry which is preliminary data.</text>
</comment>
<keyword evidence="1" id="KW-0472">Membrane</keyword>
<dbReference type="EMBL" id="JABXXQ010000504">
    <property type="protein sequence ID" value="NVN31804.1"/>
    <property type="molecule type" value="Genomic_DNA"/>
</dbReference>
<reference evidence="2 3" key="1">
    <citation type="submission" date="2020-06" db="EMBL/GenBank/DDBJ databases">
        <title>Description of novel acetic acid bacteria.</title>
        <authorList>
            <person name="Sombolestani A."/>
        </authorList>
    </citation>
    <scope>NUCLEOTIDE SEQUENCE [LARGE SCALE GENOMIC DNA]</scope>
    <source>
        <strain evidence="2 3">LMG 26838</strain>
    </source>
</reference>
<sequence length="83" mass="9415">MTSTLHLLTWAFGGGTGIAIAGAILWLAKQGAEKIVEHFLDKRLEDFKSEHTREIERLRSDLHHLEDRGVRSNEREYEALVSG</sequence>